<gene>
    <name evidence="1" type="ORF">JAJ28_003447</name>
    <name evidence="2" type="ORF">PY771_08880</name>
</gene>
<accession>A0AAD3UCH9</accession>
<dbReference type="InterPro" id="IPR005358">
    <property type="entry name" value="Puta_zinc/iron-chelating_dom"/>
</dbReference>
<reference evidence="1" key="2">
    <citation type="submission" date="2020-01" db="EMBL/GenBank/DDBJ databases">
        <authorList>
            <consortium name="NCBI Pathogen Detection Project"/>
        </authorList>
    </citation>
    <scope>NUCLEOTIDE SEQUENCE</scope>
    <source>
        <strain evidence="1">OLC2673_Aeromonas</strain>
    </source>
</reference>
<dbReference type="Proteomes" id="UP001214666">
    <property type="component" value="Chromosome"/>
</dbReference>
<dbReference type="EMBL" id="CP118942">
    <property type="protein sequence ID" value="WEE28417.1"/>
    <property type="molecule type" value="Genomic_DNA"/>
</dbReference>
<dbReference type="Pfam" id="PF03692">
    <property type="entry name" value="CxxCxxCC"/>
    <property type="match status" value="1"/>
</dbReference>
<dbReference type="RefSeq" id="WP_143239049.1">
    <property type="nucleotide sequence ID" value="NZ_CP118699.1"/>
</dbReference>
<reference evidence="2" key="3">
    <citation type="submission" date="2023-02" db="EMBL/GenBank/DDBJ databases">
        <title>The sequence of Aeromonas hydrophila K533.</title>
        <authorList>
            <person name="Luo X."/>
        </authorList>
    </citation>
    <scope>NUCLEOTIDE SEQUENCE</scope>
    <source>
        <strain evidence="2">K533</strain>
    </source>
</reference>
<name>A0AAD3UCH9_AERHY</name>
<dbReference type="EMBL" id="DACTUL010000032">
    <property type="protein sequence ID" value="HAT6345672.1"/>
    <property type="molecule type" value="Genomic_DNA"/>
</dbReference>
<evidence type="ECO:0000313" key="1">
    <source>
        <dbReference type="EMBL" id="HAT6345672.1"/>
    </source>
</evidence>
<evidence type="ECO:0000313" key="2">
    <source>
        <dbReference type="EMBL" id="WEE28417.1"/>
    </source>
</evidence>
<evidence type="ECO:0000313" key="3">
    <source>
        <dbReference type="Proteomes" id="UP000859505"/>
    </source>
</evidence>
<reference evidence="1" key="1">
    <citation type="journal article" date="2018" name="Genome Biol.">
        <title>SKESA: strategic k-mer extension for scrupulous assemblies.</title>
        <authorList>
            <person name="Souvorov A."/>
            <person name="Agarwala R."/>
            <person name="Lipman D.J."/>
        </authorList>
    </citation>
    <scope>NUCLEOTIDE SEQUENCE</scope>
    <source>
        <strain evidence="1">OLC2673_Aeromonas</strain>
    </source>
</reference>
<sequence length="190" mass="22521">MDHEFDEKNPRSAVEFANVNREKIIKLFPASLSKKEEGLYLRMLKSKGNYLNKLSSLFSEMNEIYAYVDKYTPCEKGCSHCCYIPVTVSELEVEYIERSLKIKRKSFSEYDKTQSKPCPFLKNNSCSIYNVRPFVCRRHVVLTKTPYWCELERCNQEIMPLLNFTETQKSFEYLVFKSGKNNFFDIREVF</sequence>
<dbReference type="AlphaFoldDB" id="A0AAD3UCH9"/>
<organism evidence="1 3">
    <name type="scientific">Aeromonas hydrophila</name>
    <dbReference type="NCBI Taxonomy" id="644"/>
    <lineage>
        <taxon>Bacteria</taxon>
        <taxon>Pseudomonadati</taxon>
        <taxon>Pseudomonadota</taxon>
        <taxon>Gammaproteobacteria</taxon>
        <taxon>Aeromonadales</taxon>
        <taxon>Aeromonadaceae</taxon>
        <taxon>Aeromonas</taxon>
    </lineage>
</organism>
<proteinExistence type="predicted"/>
<dbReference type="Proteomes" id="UP000859505">
    <property type="component" value="Unassembled WGS sequence"/>
</dbReference>
<protein>
    <submittedName>
        <fullName evidence="1">YkgJ family cysteine cluster protein</fullName>
    </submittedName>
</protein>